<dbReference type="InterPro" id="IPR001506">
    <property type="entry name" value="Peptidase_M12A"/>
</dbReference>
<evidence type="ECO:0000259" key="2">
    <source>
        <dbReference type="SMART" id="SM00235"/>
    </source>
</evidence>
<protein>
    <submittedName>
        <fullName evidence="3">M12 family metallopeptidase</fullName>
    </submittedName>
</protein>
<dbReference type="SMART" id="SM00235">
    <property type="entry name" value="ZnMc"/>
    <property type="match status" value="1"/>
</dbReference>
<evidence type="ECO:0000313" key="4">
    <source>
        <dbReference type="Proteomes" id="UP001589709"/>
    </source>
</evidence>
<dbReference type="RefSeq" id="WP_381349817.1">
    <property type="nucleotide sequence ID" value="NZ_JBHMCY010000078.1"/>
</dbReference>
<dbReference type="EMBL" id="JBHMCY010000078">
    <property type="protein sequence ID" value="MFB9466776.1"/>
    <property type="molecule type" value="Genomic_DNA"/>
</dbReference>
<gene>
    <name evidence="3" type="ORF">ACFF45_29800</name>
</gene>
<dbReference type="Pfam" id="PF01400">
    <property type="entry name" value="Astacin"/>
    <property type="match status" value="1"/>
</dbReference>
<feature type="domain" description="Peptidase metallopeptidase" evidence="2">
    <location>
        <begin position="40"/>
        <end position="176"/>
    </location>
</feature>
<accession>A0ABV5N945</accession>
<evidence type="ECO:0000256" key="1">
    <source>
        <dbReference type="SAM" id="MobiDB-lite"/>
    </source>
</evidence>
<dbReference type="InterPro" id="IPR024079">
    <property type="entry name" value="MetalloPept_cat_dom_sf"/>
</dbReference>
<sequence>MTTHAAPEAGVPRYCAQPPQTRPLLRPDLSPDRAKAILLIRTKWVNGTVLHYGFLDEAGVLVGGDEQRDEVRRAFQEWKELGIGLEFHEVPDPADAEVRISFLEGDGSWSYVGRDVLLIGVREPTMRFGWDLTSRYGRATARHEIGHMLGLAHEHQNPFAGIVWDEEKVYAELGGPPNNWPRETTFHNILRKLAQDEVTGSVWDPDSIMQYGFPAGLILEPERYRDGIDAPLALSAVDKERAQQWYPAVSARPARLQPFQSQPLHLSSGEQADFELVPPETRRYELGTFGDSDVLTVLFEDVDGELRYVTGEDDSGDDRNGRLTVKLLKGRRYVARTRLYSAWGSGGTAFMYW</sequence>
<name>A0ABV5N945_9ACTN</name>
<reference evidence="3 4" key="1">
    <citation type="submission" date="2024-09" db="EMBL/GenBank/DDBJ databases">
        <authorList>
            <person name="Sun Q."/>
            <person name="Mori K."/>
        </authorList>
    </citation>
    <scope>NUCLEOTIDE SEQUENCE [LARGE SCALE GENOMIC DNA]</scope>
    <source>
        <strain evidence="3 4">JCM 6917</strain>
    </source>
</reference>
<feature type="region of interest" description="Disordered" evidence="1">
    <location>
        <begin position="1"/>
        <end position="28"/>
    </location>
</feature>
<proteinExistence type="predicted"/>
<keyword evidence="4" id="KW-1185">Reference proteome</keyword>
<dbReference type="InterPro" id="IPR006026">
    <property type="entry name" value="Peptidase_Metallo"/>
</dbReference>
<evidence type="ECO:0000313" key="3">
    <source>
        <dbReference type="EMBL" id="MFB9466776.1"/>
    </source>
</evidence>
<organism evidence="3 4">
    <name type="scientific">Streptomyces cinereospinus</name>
    <dbReference type="NCBI Taxonomy" id="285561"/>
    <lineage>
        <taxon>Bacteria</taxon>
        <taxon>Bacillati</taxon>
        <taxon>Actinomycetota</taxon>
        <taxon>Actinomycetes</taxon>
        <taxon>Kitasatosporales</taxon>
        <taxon>Streptomycetaceae</taxon>
        <taxon>Streptomyces</taxon>
    </lineage>
</organism>
<dbReference type="Gene3D" id="3.40.390.10">
    <property type="entry name" value="Collagenase (Catalytic Domain)"/>
    <property type="match status" value="1"/>
</dbReference>
<comment type="caution">
    <text evidence="3">The sequence shown here is derived from an EMBL/GenBank/DDBJ whole genome shotgun (WGS) entry which is preliminary data.</text>
</comment>
<dbReference type="Proteomes" id="UP001589709">
    <property type="component" value="Unassembled WGS sequence"/>
</dbReference>
<dbReference type="SUPFAM" id="SSF55486">
    <property type="entry name" value="Metalloproteases ('zincins'), catalytic domain"/>
    <property type="match status" value="1"/>
</dbReference>